<reference evidence="1" key="1">
    <citation type="submission" date="2020-05" db="EMBL/GenBank/DDBJ databases">
        <title>Large-scale comparative analyses of tick genomes elucidate their genetic diversity and vector capacities.</title>
        <authorList>
            <person name="Jia N."/>
            <person name="Wang J."/>
            <person name="Shi W."/>
            <person name="Du L."/>
            <person name="Sun Y."/>
            <person name="Zhan W."/>
            <person name="Jiang J."/>
            <person name="Wang Q."/>
            <person name="Zhang B."/>
            <person name="Ji P."/>
            <person name="Sakyi L.B."/>
            <person name="Cui X."/>
            <person name="Yuan T."/>
            <person name="Jiang B."/>
            <person name="Yang W."/>
            <person name="Lam T.T.-Y."/>
            <person name="Chang Q."/>
            <person name="Ding S."/>
            <person name="Wang X."/>
            <person name="Zhu J."/>
            <person name="Ruan X."/>
            <person name="Zhao L."/>
            <person name="Wei J."/>
            <person name="Que T."/>
            <person name="Du C."/>
            <person name="Cheng J."/>
            <person name="Dai P."/>
            <person name="Han X."/>
            <person name="Huang E."/>
            <person name="Gao Y."/>
            <person name="Liu J."/>
            <person name="Shao H."/>
            <person name="Ye R."/>
            <person name="Li L."/>
            <person name="Wei W."/>
            <person name="Wang X."/>
            <person name="Wang C."/>
            <person name="Yang T."/>
            <person name="Huo Q."/>
            <person name="Li W."/>
            <person name="Guo W."/>
            <person name="Chen H."/>
            <person name="Zhou L."/>
            <person name="Ni X."/>
            <person name="Tian J."/>
            <person name="Zhou Y."/>
            <person name="Sheng Y."/>
            <person name="Liu T."/>
            <person name="Pan Y."/>
            <person name="Xia L."/>
            <person name="Li J."/>
            <person name="Zhao F."/>
            <person name="Cao W."/>
        </authorList>
    </citation>
    <scope>NUCLEOTIDE SEQUENCE</scope>
    <source>
        <strain evidence="1">Hyas-2018</strain>
    </source>
</reference>
<organism evidence="1 2">
    <name type="scientific">Hyalomma asiaticum</name>
    <name type="common">Tick</name>
    <dbReference type="NCBI Taxonomy" id="266040"/>
    <lineage>
        <taxon>Eukaryota</taxon>
        <taxon>Metazoa</taxon>
        <taxon>Ecdysozoa</taxon>
        <taxon>Arthropoda</taxon>
        <taxon>Chelicerata</taxon>
        <taxon>Arachnida</taxon>
        <taxon>Acari</taxon>
        <taxon>Parasitiformes</taxon>
        <taxon>Ixodida</taxon>
        <taxon>Ixodoidea</taxon>
        <taxon>Ixodidae</taxon>
        <taxon>Hyalomminae</taxon>
        <taxon>Hyalomma</taxon>
    </lineage>
</organism>
<sequence>MRFSAGDEAPRWAVNERRFRKRHLPHLVDAGSCPCWWCCLLALCELSWRAVIMACAKRQNLPFAAKLEIINRVERGEKKSDVAAAYKIPRSALSTILKNKADIRAK</sequence>
<evidence type="ECO:0000313" key="2">
    <source>
        <dbReference type="Proteomes" id="UP000821845"/>
    </source>
</evidence>
<dbReference type="Proteomes" id="UP000821845">
    <property type="component" value="Chromosome 4"/>
</dbReference>
<evidence type="ECO:0000313" key="1">
    <source>
        <dbReference type="EMBL" id="KAH6932822.1"/>
    </source>
</evidence>
<name>A0ACB7SCD5_HYAAI</name>
<proteinExistence type="predicted"/>
<gene>
    <name evidence="1" type="ORF">HPB50_009938</name>
</gene>
<accession>A0ACB7SCD5</accession>
<keyword evidence="2" id="KW-1185">Reference proteome</keyword>
<protein>
    <submittedName>
        <fullName evidence="1">Uncharacterized protein</fullName>
    </submittedName>
</protein>
<dbReference type="EMBL" id="CM023484">
    <property type="protein sequence ID" value="KAH6932822.1"/>
    <property type="molecule type" value="Genomic_DNA"/>
</dbReference>
<comment type="caution">
    <text evidence="1">The sequence shown here is derived from an EMBL/GenBank/DDBJ whole genome shotgun (WGS) entry which is preliminary data.</text>
</comment>